<accession>A0A8X6U936</accession>
<proteinExistence type="predicted"/>
<dbReference type="EMBL" id="BMAW01077252">
    <property type="protein sequence ID" value="GFU05379.1"/>
    <property type="molecule type" value="Genomic_DNA"/>
</dbReference>
<dbReference type="AlphaFoldDB" id="A0A8X6U936"/>
<dbReference type="Proteomes" id="UP000887013">
    <property type="component" value="Unassembled WGS sequence"/>
</dbReference>
<feature type="region of interest" description="Disordered" evidence="1">
    <location>
        <begin position="1"/>
        <end position="78"/>
    </location>
</feature>
<organism evidence="2 3">
    <name type="scientific">Nephila pilipes</name>
    <name type="common">Giant wood spider</name>
    <name type="synonym">Nephila maculata</name>
    <dbReference type="NCBI Taxonomy" id="299642"/>
    <lineage>
        <taxon>Eukaryota</taxon>
        <taxon>Metazoa</taxon>
        <taxon>Ecdysozoa</taxon>
        <taxon>Arthropoda</taxon>
        <taxon>Chelicerata</taxon>
        <taxon>Arachnida</taxon>
        <taxon>Araneae</taxon>
        <taxon>Araneomorphae</taxon>
        <taxon>Entelegynae</taxon>
        <taxon>Araneoidea</taxon>
        <taxon>Nephilidae</taxon>
        <taxon>Nephila</taxon>
    </lineage>
</organism>
<feature type="compositionally biased region" description="Basic and acidic residues" evidence="1">
    <location>
        <begin position="43"/>
        <end position="54"/>
    </location>
</feature>
<name>A0A8X6U936_NEPPI</name>
<comment type="caution">
    <text evidence="2">The sequence shown here is derived from an EMBL/GenBank/DDBJ whole genome shotgun (WGS) entry which is preliminary data.</text>
</comment>
<evidence type="ECO:0000256" key="1">
    <source>
        <dbReference type="SAM" id="MobiDB-lite"/>
    </source>
</evidence>
<gene>
    <name evidence="2" type="ORF">NPIL_521611</name>
</gene>
<reference evidence="2" key="1">
    <citation type="submission" date="2020-08" db="EMBL/GenBank/DDBJ databases">
        <title>Multicomponent nature underlies the extraordinary mechanical properties of spider dragline silk.</title>
        <authorList>
            <person name="Kono N."/>
            <person name="Nakamura H."/>
            <person name="Mori M."/>
            <person name="Yoshida Y."/>
            <person name="Ohtoshi R."/>
            <person name="Malay A.D."/>
            <person name="Moran D.A.P."/>
            <person name="Tomita M."/>
            <person name="Numata K."/>
            <person name="Arakawa K."/>
        </authorList>
    </citation>
    <scope>NUCLEOTIDE SEQUENCE</scope>
</reference>
<keyword evidence="3" id="KW-1185">Reference proteome</keyword>
<evidence type="ECO:0000313" key="3">
    <source>
        <dbReference type="Proteomes" id="UP000887013"/>
    </source>
</evidence>
<protein>
    <submittedName>
        <fullName evidence="2">Uncharacterized protein</fullName>
    </submittedName>
</protein>
<evidence type="ECO:0000313" key="2">
    <source>
        <dbReference type="EMBL" id="GFU05379.1"/>
    </source>
</evidence>
<feature type="compositionally biased region" description="Basic and acidic residues" evidence="1">
    <location>
        <begin position="18"/>
        <end position="35"/>
    </location>
</feature>
<sequence>MEQRDDAAAKAWWADKVSPGERGDLGSDKEMESLRKRLAGAIDKSEEGGEKNIERTQPLRRRTGGEERTPVTGLRNLA</sequence>